<protein>
    <submittedName>
        <fullName evidence="1">Uncharacterized protein</fullName>
    </submittedName>
</protein>
<dbReference type="AlphaFoldDB" id="A0A139ITM0"/>
<sequence length="164" mass="18582">MSLPNFNILCTALPSYEEDQEGYVADEDHKTYLNRLTAAQPDHPSRGRQPFPFMKLSVELRNKVYDLAGCGCPKIRPQAVDEKAPRHISGRPPRIGKTRREDPIYHYIFVGQGPGLLDIENQPSQLLFPESWAPASRYVDSNSRESLKLQNADSGRIREEALSM</sequence>
<evidence type="ECO:0000313" key="2">
    <source>
        <dbReference type="Proteomes" id="UP000073492"/>
    </source>
</evidence>
<keyword evidence="2" id="KW-1185">Reference proteome</keyword>
<organism evidence="1 2">
    <name type="scientific">Pseudocercospora musae</name>
    <dbReference type="NCBI Taxonomy" id="113226"/>
    <lineage>
        <taxon>Eukaryota</taxon>
        <taxon>Fungi</taxon>
        <taxon>Dikarya</taxon>
        <taxon>Ascomycota</taxon>
        <taxon>Pezizomycotina</taxon>
        <taxon>Dothideomycetes</taxon>
        <taxon>Dothideomycetidae</taxon>
        <taxon>Mycosphaerellales</taxon>
        <taxon>Mycosphaerellaceae</taxon>
        <taxon>Pseudocercospora</taxon>
    </lineage>
</organism>
<comment type="caution">
    <text evidence="1">The sequence shown here is derived from an EMBL/GenBank/DDBJ whole genome shotgun (WGS) entry which is preliminary data.</text>
</comment>
<dbReference type="OrthoDB" id="5397846at2759"/>
<name>A0A139ITM0_9PEZI</name>
<reference evidence="1 2" key="1">
    <citation type="submission" date="2015-07" db="EMBL/GenBank/DDBJ databases">
        <title>Comparative genomics of the Sigatoka disease complex on banana suggests a link between parallel evolutionary changes in Pseudocercospora fijiensis and Pseudocercospora eumusae and increased virulence on the banana host.</title>
        <authorList>
            <person name="Chang T.-C."/>
            <person name="Salvucci A."/>
            <person name="Crous P.W."/>
            <person name="Stergiopoulos I."/>
        </authorList>
    </citation>
    <scope>NUCLEOTIDE SEQUENCE [LARGE SCALE GENOMIC DNA]</scope>
    <source>
        <strain evidence="1 2">CBS 116634</strain>
    </source>
</reference>
<dbReference type="EMBL" id="LFZO01000011">
    <property type="protein sequence ID" value="KXT18118.1"/>
    <property type="molecule type" value="Genomic_DNA"/>
</dbReference>
<accession>A0A139ITM0</accession>
<proteinExistence type="predicted"/>
<evidence type="ECO:0000313" key="1">
    <source>
        <dbReference type="EMBL" id="KXT18118.1"/>
    </source>
</evidence>
<gene>
    <name evidence="1" type="ORF">AC579_4603</name>
</gene>
<dbReference type="Proteomes" id="UP000073492">
    <property type="component" value="Unassembled WGS sequence"/>
</dbReference>